<dbReference type="InterPro" id="IPR020946">
    <property type="entry name" value="Flavin_mOase-like"/>
</dbReference>
<organism evidence="6 7">
    <name type="scientific">Mycena chlorophos</name>
    <name type="common">Agaric fungus</name>
    <name type="synonym">Agaricus chlorophos</name>
    <dbReference type="NCBI Taxonomy" id="658473"/>
    <lineage>
        <taxon>Eukaryota</taxon>
        <taxon>Fungi</taxon>
        <taxon>Dikarya</taxon>
        <taxon>Basidiomycota</taxon>
        <taxon>Agaricomycotina</taxon>
        <taxon>Agaricomycetes</taxon>
        <taxon>Agaricomycetidae</taxon>
        <taxon>Agaricales</taxon>
        <taxon>Marasmiineae</taxon>
        <taxon>Mycenaceae</taxon>
        <taxon>Mycena</taxon>
    </lineage>
</organism>
<feature type="transmembrane region" description="Helical" evidence="5">
    <location>
        <begin position="12"/>
        <end position="31"/>
    </location>
</feature>
<name>A0ABQ0L7S5_MYCCL</name>
<dbReference type="InterPro" id="IPR051209">
    <property type="entry name" value="FAD-bind_Monooxygenase_sf"/>
</dbReference>
<dbReference type="EMBL" id="DF843024">
    <property type="protein sequence ID" value="GAT46995.1"/>
    <property type="molecule type" value="Genomic_DNA"/>
</dbReference>
<dbReference type="PANTHER" id="PTHR42877">
    <property type="entry name" value="L-ORNITHINE N(5)-MONOOXYGENASE-RELATED"/>
    <property type="match status" value="1"/>
</dbReference>
<sequence length="538" mass="60397">MEHQRFDPRTRMPAIVIVGAGIGGVSCAIALKRQLNLDDFVIYEKASDVGGTWRDNIYPGASSDVFIHFYSLSTDLNPDWPSTHGAQAETLEYWQKLTTKYDLYRHIVFGTQVVSAIWEATKQEYDIVVEDVATGQRSNTSGKILVSAIGILEVPRFPDIPGLDQFAGAKFHSARWDTGVDLAGKRVGVIGNGASSTQFVPIISADPSVEVTQFCRTPNWFIGPVRTPYSATTKWVFRNFPLIMWLYRIFLYIRTELFYVLIFTSKFLRDNVAKDARQYIQQTAPKDQVKNLVPKYTMGCKRVIFDTGFLSALHRPNMNLNWDGIERITKDGIVTNSGAKIPLDVLICATGFTADRYPLHVVGDKGFSVQEYYDSQGGPKAYMGMAVPGFPNLFMIGGPNTTTGHTSVILTEELQIDYILKFIPPILSGLVSSFTVTPHATDAYNEVIHKRLSRSVFVQCVSWYRTGATREGKVSSIFPGPMALYAWWLRRIELSDFDVGGNTEAWEKKVWWEGARRMINPLHYVGKVFERILTTASG</sequence>
<dbReference type="PROSITE" id="PS51257">
    <property type="entry name" value="PROKAR_LIPOPROTEIN"/>
    <property type="match status" value="1"/>
</dbReference>
<evidence type="ECO:0000256" key="2">
    <source>
        <dbReference type="ARBA" id="ARBA00022630"/>
    </source>
</evidence>
<keyword evidence="7" id="KW-1185">Reference proteome</keyword>
<dbReference type="Gene3D" id="3.50.50.60">
    <property type="entry name" value="FAD/NAD(P)-binding domain"/>
    <property type="match status" value="2"/>
</dbReference>
<evidence type="ECO:0000256" key="4">
    <source>
        <dbReference type="ARBA" id="ARBA00023002"/>
    </source>
</evidence>
<keyword evidence="2" id="KW-0285">Flavoprotein</keyword>
<evidence type="ECO:0000256" key="1">
    <source>
        <dbReference type="ARBA" id="ARBA00010139"/>
    </source>
</evidence>
<accession>A0ABQ0L7S5</accession>
<gene>
    <name evidence="6" type="ORF">MCHLO_04486</name>
</gene>
<evidence type="ECO:0000256" key="3">
    <source>
        <dbReference type="ARBA" id="ARBA00022827"/>
    </source>
</evidence>
<dbReference type="Pfam" id="PF00743">
    <property type="entry name" value="FMO-like"/>
    <property type="match status" value="1"/>
</dbReference>
<keyword evidence="5" id="KW-0472">Membrane</keyword>
<evidence type="ECO:0000313" key="6">
    <source>
        <dbReference type="EMBL" id="GAT46995.1"/>
    </source>
</evidence>
<dbReference type="PANTHER" id="PTHR42877:SF4">
    <property type="entry name" value="FAD_NAD(P)-BINDING DOMAIN-CONTAINING PROTEIN-RELATED"/>
    <property type="match status" value="1"/>
</dbReference>
<dbReference type="InterPro" id="IPR036188">
    <property type="entry name" value="FAD/NAD-bd_sf"/>
</dbReference>
<keyword evidence="5" id="KW-1133">Transmembrane helix</keyword>
<evidence type="ECO:0008006" key="8">
    <source>
        <dbReference type="Google" id="ProtNLM"/>
    </source>
</evidence>
<comment type="similarity">
    <text evidence="1">Belongs to the FAD-binding monooxygenase family.</text>
</comment>
<reference evidence="6" key="1">
    <citation type="submission" date="2014-09" db="EMBL/GenBank/DDBJ databases">
        <title>Genome sequence of the luminous mushroom Mycena chlorophos for searching fungal bioluminescence genes.</title>
        <authorList>
            <person name="Tanaka Y."/>
            <person name="Kasuga D."/>
            <person name="Oba Y."/>
            <person name="Hase S."/>
            <person name="Sato K."/>
            <person name="Oba Y."/>
            <person name="Sakakibara Y."/>
        </authorList>
    </citation>
    <scope>NUCLEOTIDE SEQUENCE</scope>
</reference>
<protein>
    <recommendedName>
        <fullName evidence="8">FAD/NAD(P)-binding domain-containing protein</fullName>
    </recommendedName>
</protein>
<keyword evidence="4" id="KW-0560">Oxidoreductase</keyword>
<dbReference type="SUPFAM" id="SSF51905">
    <property type="entry name" value="FAD/NAD(P)-binding domain"/>
    <property type="match status" value="1"/>
</dbReference>
<dbReference type="Proteomes" id="UP000815677">
    <property type="component" value="Unassembled WGS sequence"/>
</dbReference>
<keyword evidence="5" id="KW-0812">Transmembrane</keyword>
<proteinExistence type="inferred from homology"/>
<keyword evidence="3" id="KW-0274">FAD</keyword>
<evidence type="ECO:0000256" key="5">
    <source>
        <dbReference type="SAM" id="Phobius"/>
    </source>
</evidence>
<evidence type="ECO:0000313" key="7">
    <source>
        <dbReference type="Proteomes" id="UP000815677"/>
    </source>
</evidence>